<evidence type="ECO:0000259" key="3">
    <source>
        <dbReference type="Pfam" id="PF01103"/>
    </source>
</evidence>
<dbReference type="InterPro" id="IPR000184">
    <property type="entry name" value="Bac_surfAg_D15"/>
</dbReference>
<keyword evidence="5" id="KW-1185">Reference proteome</keyword>
<feature type="domain" description="Bacterial surface antigen (D15)" evidence="3">
    <location>
        <begin position="63"/>
        <end position="294"/>
    </location>
</feature>
<dbReference type="OrthoDB" id="1724197at2759"/>
<comment type="caution">
    <text evidence="4">The sequence shown here is derived from an EMBL/GenBank/DDBJ whole genome shotgun (WGS) entry which is preliminary data.</text>
</comment>
<evidence type="ECO:0000256" key="1">
    <source>
        <dbReference type="ARBA" id="ARBA00004370"/>
    </source>
</evidence>
<dbReference type="STRING" id="46835.A0A504YA23"/>
<dbReference type="Pfam" id="PF01103">
    <property type="entry name" value="Omp85"/>
    <property type="match status" value="1"/>
</dbReference>
<comment type="subcellular location">
    <subcellularLocation>
        <location evidence="1">Membrane</location>
    </subcellularLocation>
</comment>
<evidence type="ECO:0000313" key="4">
    <source>
        <dbReference type="EMBL" id="TPP57833.1"/>
    </source>
</evidence>
<evidence type="ECO:0000313" key="5">
    <source>
        <dbReference type="Proteomes" id="UP000316759"/>
    </source>
</evidence>
<sequence length="345" mass="38138">MEVGTNQLTSKCAAVSKPLENNPLVRFTVGGTEGHFDHWWAKFMRHERSVFTEVQALSASGLHRFQWDAAWREVEAKDLTTPWNVRKESGSALKVSLRHVFERDSRSDRVFPDSGVLFRVSNELASINPGSPTGYCPNASDRAAPPSSNAAEDRALQLKIDGMAHKPFRIFDWLVAELTFSSGLTHSFTHHPVHIADRFFLGGPLELRGFEWRSVCPVEPLLQPTCLRLPVTDPTSGDANSAATDTDARTTCPVGAEGFWMSGLHVYTPLPYFGAEPGTLASQFRLHGFSVLGSTLDAPITRVYNCFQQSNTGPSHASLMNYLGNPVRLSEPVWLFDLLAYSESS</sequence>
<organism evidence="4 5">
    <name type="scientific">Fasciola gigantica</name>
    <name type="common">Giant liver fluke</name>
    <dbReference type="NCBI Taxonomy" id="46835"/>
    <lineage>
        <taxon>Eukaryota</taxon>
        <taxon>Metazoa</taxon>
        <taxon>Spiralia</taxon>
        <taxon>Lophotrochozoa</taxon>
        <taxon>Platyhelminthes</taxon>
        <taxon>Trematoda</taxon>
        <taxon>Digenea</taxon>
        <taxon>Plagiorchiida</taxon>
        <taxon>Echinostomata</taxon>
        <taxon>Echinostomatoidea</taxon>
        <taxon>Fasciolidae</taxon>
        <taxon>Fasciola</taxon>
    </lineage>
</organism>
<dbReference type="Gene3D" id="2.40.160.50">
    <property type="entry name" value="membrane protein fhac: a member of the omp85/tpsb transporter family"/>
    <property type="match status" value="1"/>
</dbReference>
<protein>
    <submittedName>
        <fullName evidence="4">Sorting and assembly machinery component 50 B</fullName>
    </submittedName>
</protein>
<dbReference type="EMBL" id="SUNJ01012685">
    <property type="protein sequence ID" value="TPP57833.1"/>
    <property type="molecule type" value="Genomic_DNA"/>
</dbReference>
<evidence type="ECO:0000256" key="2">
    <source>
        <dbReference type="ARBA" id="ARBA00023136"/>
    </source>
</evidence>
<dbReference type="Proteomes" id="UP000316759">
    <property type="component" value="Unassembled WGS sequence"/>
</dbReference>
<accession>A0A504YA23</accession>
<proteinExistence type="predicted"/>
<name>A0A504YA23_FASGI</name>
<gene>
    <name evidence="4" type="ORF">FGIG_10315</name>
</gene>
<reference evidence="4 5" key="1">
    <citation type="submission" date="2019-04" db="EMBL/GenBank/DDBJ databases">
        <title>Annotation for the trematode Fasciola gigantica.</title>
        <authorList>
            <person name="Choi Y.-J."/>
        </authorList>
    </citation>
    <scope>NUCLEOTIDE SEQUENCE [LARGE SCALE GENOMIC DNA]</scope>
    <source>
        <strain evidence="4">Uganda_cow_1</strain>
    </source>
</reference>
<dbReference type="GO" id="GO:0019867">
    <property type="term" value="C:outer membrane"/>
    <property type="evidence" value="ECO:0007669"/>
    <property type="project" value="InterPro"/>
</dbReference>
<dbReference type="AlphaFoldDB" id="A0A504YA23"/>
<keyword evidence="2" id="KW-0472">Membrane</keyword>